<evidence type="ECO:0000256" key="1">
    <source>
        <dbReference type="ARBA" id="ARBA00022837"/>
    </source>
</evidence>
<dbReference type="CDD" id="cd00051">
    <property type="entry name" value="EFh"/>
    <property type="match status" value="1"/>
</dbReference>
<keyword evidence="1" id="KW-0106">Calcium</keyword>
<dbReference type="InterPro" id="IPR018247">
    <property type="entry name" value="EF_Hand_1_Ca_BS"/>
</dbReference>
<sequence length="283" mass="31784">MVPLFTQLKGPTTSRVAALESWSPARAVFRSRSTSASQAEHVSATSSESQPEPTKKLVQTQIERRMPDKRLLDMAENEIAGYCLTLPGSEEAERCWMAHEYYGETKRSAESGCEIEYVDGNISGEECAQLDRLGNFARTMMSSGKIGNFVRTLYTLRNVAQKQAAKEAEAAGREAPEEPPLMSNSEAQDFENRKEELHQLFMQLDRDGNGSLDIGEFRDAMKDLGDELSGQDCGHLLEAMDIHGHITEEDFFAIVEAKGMWEKDTPITKVLRRMSLKPTWFTY</sequence>
<feature type="compositionally biased region" description="Basic and acidic residues" evidence="2">
    <location>
        <begin position="165"/>
        <end position="176"/>
    </location>
</feature>
<evidence type="ECO:0000256" key="2">
    <source>
        <dbReference type="SAM" id="MobiDB-lite"/>
    </source>
</evidence>
<feature type="domain" description="EF-hand" evidence="3">
    <location>
        <begin position="192"/>
        <end position="227"/>
    </location>
</feature>
<dbReference type="GO" id="GO:0005509">
    <property type="term" value="F:calcium ion binding"/>
    <property type="evidence" value="ECO:0007669"/>
    <property type="project" value="InterPro"/>
</dbReference>
<evidence type="ECO:0000313" key="4">
    <source>
        <dbReference type="EMBL" id="KAK9862583.1"/>
    </source>
</evidence>
<dbReference type="Pfam" id="PF13499">
    <property type="entry name" value="EF-hand_7"/>
    <property type="match status" value="1"/>
</dbReference>
<dbReference type="SUPFAM" id="SSF47473">
    <property type="entry name" value="EF-hand"/>
    <property type="match status" value="1"/>
</dbReference>
<dbReference type="AlphaFoldDB" id="A0AAW1SZV9"/>
<comment type="caution">
    <text evidence="4">The sequence shown here is derived from an EMBL/GenBank/DDBJ whole genome shotgun (WGS) entry which is preliminary data.</text>
</comment>
<proteinExistence type="predicted"/>
<evidence type="ECO:0000313" key="5">
    <source>
        <dbReference type="Proteomes" id="UP001485043"/>
    </source>
</evidence>
<dbReference type="SMART" id="SM00054">
    <property type="entry name" value="EFh"/>
    <property type="match status" value="1"/>
</dbReference>
<keyword evidence="5" id="KW-1185">Reference proteome</keyword>
<dbReference type="PROSITE" id="PS50222">
    <property type="entry name" value="EF_HAND_2"/>
    <property type="match status" value="1"/>
</dbReference>
<feature type="region of interest" description="Disordered" evidence="2">
    <location>
        <begin position="165"/>
        <end position="184"/>
    </location>
</feature>
<evidence type="ECO:0000259" key="3">
    <source>
        <dbReference type="PROSITE" id="PS50222"/>
    </source>
</evidence>
<feature type="region of interest" description="Disordered" evidence="2">
    <location>
        <begin position="32"/>
        <end position="56"/>
    </location>
</feature>
<gene>
    <name evidence="4" type="ORF">WJX84_006657</name>
</gene>
<dbReference type="EMBL" id="JALJOV010000585">
    <property type="protein sequence ID" value="KAK9862583.1"/>
    <property type="molecule type" value="Genomic_DNA"/>
</dbReference>
<protein>
    <recommendedName>
        <fullName evidence="3">EF-hand domain-containing protein</fullName>
    </recommendedName>
</protein>
<name>A0AAW1SZV9_9CHLO</name>
<dbReference type="Proteomes" id="UP001485043">
    <property type="component" value="Unassembled WGS sequence"/>
</dbReference>
<accession>A0AAW1SZV9</accession>
<dbReference type="InterPro" id="IPR002048">
    <property type="entry name" value="EF_hand_dom"/>
</dbReference>
<dbReference type="Gene3D" id="1.10.238.10">
    <property type="entry name" value="EF-hand"/>
    <property type="match status" value="1"/>
</dbReference>
<organism evidence="4 5">
    <name type="scientific">Apatococcus fuscideae</name>
    <dbReference type="NCBI Taxonomy" id="2026836"/>
    <lineage>
        <taxon>Eukaryota</taxon>
        <taxon>Viridiplantae</taxon>
        <taxon>Chlorophyta</taxon>
        <taxon>core chlorophytes</taxon>
        <taxon>Trebouxiophyceae</taxon>
        <taxon>Chlorellales</taxon>
        <taxon>Chlorellaceae</taxon>
        <taxon>Apatococcus</taxon>
    </lineage>
</organism>
<reference evidence="4 5" key="1">
    <citation type="journal article" date="2024" name="Nat. Commun.">
        <title>Phylogenomics reveals the evolutionary origins of lichenization in chlorophyte algae.</title>
        <authorList>
            <person name="Puginier C."/>
            <person name="Libourel C."/>
            <person name="Otte J."/>
            <person name="Skaloud P."/>
            <person name="Haon M."/>
            <person name="Grisel S."/>
            <person name="Petersen M."/>
            <person name="Berrin J.G."/>
            <person name="Delaux P.M."/>
            <person name="Dal Grande F."/>
            <person name="Keller J."/>
        </authorList>
    </citation>
    <scope>NUCLEOTIDE SEQUENCE [LARGE SCALE GENOMIC DNA]</scope>
    <source>
        <strain evidence="4 5">SAG 2523</strain>
    </source>
</reference>
<dbReference type="InterPro" id="IPR011992">
    <property type="entry name" value="EF-hand-dom_pair"/>
</dbReference>
<dbReference type="PROSITE" id="PS00018">
    <property type="entry name" value="EF_HAND_1"/>
    <property type="match status" value="1"/>
</dbReference>